<keyword evidence="3" id="KW-0732">Signal</keyword>
<evidence type="ECO:0000256" key="2">
    <source>
        <dbReference type="SAM" id="Coils"/>
    </source>
</evidence>
<dbReference type="NCBIfam" id="TIGR01730">
    <property type="entry name" value="RND_mfp"/>
    <property type="match status" value="1"/>
</dbReference>
<keyword evidence="2" id="KW-0175">Coiled coil</keyword>
<evidence type="ECO:0000259" key="4">
    <source>
        <dbReference type="Pfam" id="PF25954"/>
    </source>
</evidence>
<feature type="coiled-coil region" evidence="2">
    <location>
        <begin position="112"/>
        <end position="184"/>
    </location>
</feature>
<evidence type="ECO:0000259" key="5">
    <source>
        <dbReference type="Pfam" id="PF25973"/>
    </source>
</evidence>
<reference evidence="7" key="1">
    <citation type="submission" date="2022-07" db="EMBL/GenBank/DDBJ databases">
        <title>Tahibacter sp., a new gammaproteobacterium isolated from the silt sample collected at pig farm.</title>
        <authorList>
            <person name="Chen H."/>
        </authorList>
    </citation>
    <scope>NUCLEOTIDE SEQUENCE</scope>
    <source>
        <strain evidence="7">P2K</strain>
    </source>
</reference>
<evidence type="ECO:0000313" key="8">
    <source>
        <dbReference type="Proteomes" id="UP001165498"/>
    </source>
</evidence>
<dbReference type="Gene3D" id="1.10.287.470">
    <property type="entry name" value="Helix hairpin bin"/>
    <property type="match status" value="1"/>
</dbReference>
<feature type="domain" description="CzcB-like barrel-sandwich hybrid" evidence="5">
    <location>
        <begin position="80"/>
        <end position="210"/>
    </location>
</feature>
<dbReference type="PANTHER" id="PTHR30469">
    <property type="entry name" value="MULTIDRUG RESISTANCE PROTEIN MDTA"/>
    <property type="match status" value="1"/>
</dbReference>
<dbReference type="InterPro" id="IPR058637">
    <property type="entry name" value="YknX-like_C"/>
</dbReference>
<organism evidence="7 8">
    <name type="scientific">Tahibacter harae</name>
    <dbReference type="NCBI Taxonomy" id="2963937"/>
    <lineage>
        <taxon>Bacteria</taxon>
        <taxon>Pseudomonadati</taxon>
        <taxon>Pseudomonadota</taxon>
        <taxon>Gammaproteobacteria</taxon>
        <taxon>Lysobacterales</taxon>
        <taxon>Rhodanobacteraceae</taxon>
        <taxon>Tahibacter</taxon>
    </lineage>
</organism>
<dbReference type="Pfam" id="PF25973">
    <property type="entry name" value="BSH_CzcB"/>
    <property type="match status" value="1"/>
</dbReference>
<feature type="domain" description="CusB-like beta-barrel" evidence="4">
    <location>
        <begin position="223"/>
        <end position="287"/>
    </location>
</feature>
<dbReference type="Pfam" id="PF25954">
    <property type="entry name" value="Beta-barrel_RND_2"/>
    <property type="match status" value="1"/>
</dbReference>
<evidence type="ECO:0000256" key="1">
    <source>
        <dbReference type="ARBA" id="ARBA00009477"/>
    </source>
</evidence>
<protein>
    <submittedName>
        <fullName evidence="7">Efflux RND transporter periplasmic adaptor subunit</fullName>
    </submittedName>
</protein>
<dbReference type="InterPro" id="IPR058647">
    <property type="entry name" value="BSH_CzcB-like"/>
</dbReference>
<dbReference type="PANTHER" id="PTHR30469:SF15">
    <property type="entry name" value="HLYD FAMILY OF SECRETION PROTEINS"/>
    <property type="match status" value="1"/>
</dbReference>
<dbReference type="Gene3D" id="2.40.30.170">
    <property type="match status" value="1"/>
</dbReference>
<feature type="signal peptide" evidence="3">
    <location>
        <begin position="1"/>
        <end position="20"/>
    </location>
</feature>
<dbReference type="SUPFAM" id="SSF111369">
    <property type="entry name" value="HlyD-like secretion proteins"/>
    <property type="match status" value="1"/>
</dbReference>
<proteinExistence type="inferred from homology"/>
<dbReference type="Pfam" id="PF25989">
    <property type="entry name" value="YknX_C"/>
    <property type="match status" value="1"/>
</dbReference>
<comment type="caution">
    <text evidence="7">The sequence shown here is derived from an EMBL/GenBank/DDBJ whole genome shotgun (WGS) entry which is preliminary data.</text>
</comment>
<keyword evidence="8" id="KW-1185">Reference proteome</keyword>
<feature type="chain" id="PRO_5047056416" evidence="3">
    <location>
        <begin position="21"/>
        <end position="370"/>
    </location>
</feature>
<name>A0ABT1QV68_9GAMM</name>
<evidence type="ECO:0000259" key="6">
    <source>
        <dbReference type="Pfam" id="PF25989"/>
    </source>
</evidence>
<gene>
    <name evidence="7" type="ORF">NM961_15765</name>
</gene>
<dbReference type="Gene3D" id="2.40.50.100">
    <property type="match status" value="1"/>
</dbReference>
<dbReference type="Gene3D" id="2.40.420.20">
    <property type="match status" value="1"/>
</dbReference>
<dbReference type="RefSeq" id="WP_255915370.1">
    <property type="nucleotide sequence ID" value="NZ_JANFQO010000015.1"/>
</dbReference>
<dbReference type="InterPro" id="IPR006143">
    <property type="entry name" value="RND_pump_MFP"/>
</dbReference>
<sequence length="370" mass="39367">MTQRLLLRGLTAAICLVGLAALPGCKSDPQATGPATPEGAGTSLTVNLVHPTAQSLQRRLIASGSIAAQEEMLLGVELSGVRVAEVLVDVGETVKKDQVLLRLDTRTLSSDKRQSDAAVAEAEAALAVAKRNNERMAALREKGLISARDADEMWGAATQAEARLNSARAQREAVQLRLSFAELRAPDDGVISRREVQPGQVVSSGAELLRLIRHGRLEWRGNLPEAELIRVQEGTAVLVQSPDGSRAEARVRRVAAALEASSRTGVVYASLEDPGKLRAGMFAQGELLLGESPALLLPLAAVVQRDGHSYVFRVGAEQRVTRQRIEIGRVDGDKVEVLQGLTAEDAVVARGAGFLSEGDRVRVVAEAKAP</sequence>
<dbReference type="InterPro" id="IPR058792">
    <property type="entry name" value="Beta-barrel_RND_2"/>
</dbReference>
<dbReference type="Proteomes" id="UP001165498">
    <property type="component" value="Unassembled WGS sequence"/>
</dbReference>
<feature type="domain" description="YknX-like C-terminal permuted SH3-like" evidence="6">
    <location>
        <begin position="295"/>
        <end position="363"/>
    </location>
</feature>
<comment type="similarity">
    <text evidence="1">Belongs to the membrane fusion protein (MFP) (TC 8.A.1) family.</text>
</comment>
<evidence type="ECO:0000313" key="7">
    <source>
        <dbReference type="EMBL" id="MCQ4166178.1"/>
    </source>
</evidence>
<evidence type="ECO:0000256" key="3">
    <source>
        <dbReference type="SAM" id="SignalP"/>
    </source>
</evidence>
<accession>A0ABT1QV68</accession>
<dbReference type="EMBL" id="JANFQO010000015">
    <property type="protein sequence ID" value="MCQ4166178.1"/>
    <property type="molecule type" value="Genomic_DNA"/>
</dbReference>